<feature type="non-terminal residue" evidence="8">
    <location>
        <position position="1"/>
    </location>
</feature>
<dbReference type="GO" id="GO:0048731">
    <property type="term" value="P:system development"/>
    <property type="evidence" value="ECO:0007669"/>
    <property type="project" value="TreeGrafter"/>
</dbReference>
<dbReference type="PANTHER" id="PTHR16073">
    <property type="entry name" value="DCR DOMAIN-CONTAINING PROTEIN"/>
    <property type="match status" value="1"/>
</dbReference>
<accession>A0A9X9LEM3</accession>
<feature type="region of interest" description="Disordered" evidence="5">
    <location>
        <begin position="17"/>
        <end position="100"/>
    </location>
</feature>
<dbReference type="InterPro" id="IPR039590">
    <property type="entry name" value="Dppa2/4"/>
</dbReference>
<evidence type="ECO:0000256" key="1">
    <source>
        <dbReference type="ARBA" id="ARBA00004123"/>
    </source>
</evidence>
<keyword evidence="9" id="KW-1185">Reference proteome</keyword>
<evidence type="ECO:0000256" key="3">
    <source>
        <dbReference type="ARBA" id="ARBA00023163"/>
    </source>
</evidence>
<gene>
    <name evidence="8" type="ORF">BN2614_LOCUS1</name>
</gene>
<dbReference type="Proteomes" id="UP000269945">
    <property type="component" value="Unassembled WGS sequence"/>
</dbReference>
<proteinExistence type="predicted"/>
<dbReference type="GO" id="GO:0003682">
    <property type="term" value="F:chromatin binding"/>
    <property type="evidence" value="ECO:0007669"/>
    <property type="project" value="InterPro"/>
</dbReference>
<evidence type="ECO:0008006" key="10">
    <source>
        <dbReference type="Google" id="ProtNLM"/>
    </source>
</evidence>
<feature type="domain" description="Developmental pluripotency-associated protein 2/4 central" evidence="7">
    <location>
        <begin position="207"/>
        <end position="241"/>
    </location>
</feature>
<feature type="compositionally biased region" description="Polar residues" evidence="5">
    <location>
        <begin position="18"/>
        <end position="38"/>
    </location>
</feature>
<dbReference type="Pfam" id="PF14047">
    <property type="entry name" value="DCR"/>
    <property type="match status" value="1"/>
</dbReference>
<evidence type="ECO:0000256" key="5">
    <source>
        <dbReference type="SAM" id="MobiDB-lite"/>
    </source>
</evidence>
<organism evidence="8 9">
    <name type="scientific">Gulo gulo</name>
    <name type="common">Wolverine</name>
    <name type="synonym">Gluton</name>
    <dbReference type="NCBI Taxonomy" id="48420"/>
    <lineage>
        <taxon>Eukaryota</taxon>
        <taxon>Metazoa</taxon>
        <taxon>Chordata</taxon>
        <taxon>Craniata</taxon>
        <taxon>Vertebrata</taxon>
        <taxon>Euteleostomi</taxon>
        <taxon>Mammalia</taxon>
        <taxon>Eutheria</taxon>
        <taxon>Laurasiatheria</taxon>
        <taxon>Carnivora</taxon>
        <taxon>Caniformia</taxon>
        <taxon>Musteloidea</taxon>
        <taxon>Mustelidae</taxon>
        <taxon>Guloninae</taxon>
        <taxon>Gulo</taxon>
    </lineage>
</organism>
<evidence type="ECO:0000259" key="6">
    <source>
        <dbReference type="Pfam" id="PF14047"/>
    </source>
</evidence>
<name>A0A9X9LEM3_GULGU</name>
<evidence type="ECO:0000313" key="8">
    <source>
        <dbReference type="EMBL" id="VCW66332.1"/>
    </source>
</evidence>
<comment type="subcellular location">
    <subcellularLocation>
        <location evidence="1">Nucleus</location>
    </subcellularLocation>
</comment>
<dbReference type="GO" id="GO:0005634">
    <property type="term" value="C:nucleus"/>
    <property type="evidence" value="ECO:0007669"/>
    <property type="project" value="UniProtKB-SubCell"/>
</dbReference>
<dbReference type="EMBL" id="CYRY02001696">
    <property type="protein sequence ID" value="VCW66332.1"/>
    <property type="molecule type" value="Genomic_DNA"/>
</dbReference>
<dbReference type="Pfam" id="PF14049">
    <property type="entry name" value="Dppa2_A"/>
    <property type="match status" value="2"/>
</dbReference>
<comment type="caution">
    <text evidence="8">The sequence shown here is derived from an EMBL/GenBank/DDBJ whole genome shotgun (WGS) entry which is preliminary data.</text>
</comment>
<evidence type="ECO:0000256" key="4">
    <source>
        <dbReference type="ARBA" id="ARBA00023242"/>
    </source>
</evidence>
<feature type="compositionally biased region" description="Basic and acidic residues" evidence="5">
    <location>
        <begin position="39"/>
        <end position="53"/>
    </location>
</feature>
<feature type="compositionally biased region" description="Basic and acidic residues" evidence="5">
    <location>
        <begin position="67"/>
        <end position="83"/>
    </location>
</feature>
<dbReference type="InterPro" id="IPR025891">
    <property type="entry name" value="Dppa2/4_C_dom"/>
</dbReference>
<dbReference type="InterPro" id="IPR025892">
    <property type="entry name" value="Dppa2/4_central_dom"/>
</dbReference>
<evidence type="ECO:0000259" key="7">
    <source>
        <dbReference type="Pfam" id="PF14049"/>
    </source>
</evidence>
<evidence type="ECO:0000313" key="9">
    <source>
        <dbReference type="Proteomes" id="UP000269945"/>
    </source>
</evidence>
<evidence type="ECO:0000256" key="2">
    <source>
        <dbReference type="ARBA" id="ARBA00023015"/>
    </source>
</evidence>
<feature type="domain" description="Developmental pluripotency-associated protein 2/4 central" evidence="7">
    <location>
        <begin position="142"/>
        <end position="170"/>
    </location>
</feature>
<feature type="domain" description="Developmental pluripotency-associated protein 2/4 C-terminal" evidence="6">
    <location>
        <begin position="247"/>
        <end position="312"/>
    </location>
</feature>
<protein>
    <recommendedName>
        <fullName evidence="10">Developmental pluripotency-associated protein 4</fullName>
    </recommendedName>
</protein>
<dbReference type="PANTHER" id="PTHR16073:SF8">
    <property type="entry name" value="DEVELOPMENTAL PLURIPOTENCY-ASSOCIATED PROTEIN 4"/>
    <property type="match status" value="1"/>
</dbReference>
<sequence length="312" mass="34107">QVVCVVGRAPSGRRLLCPQQNSTKSGEYSLAGLSQTASEEAKEKQQASREPKVQKTSTSGTKRKRSMKEDKGSCSEKKEEGSGKVRLRKKIPVPPLPSKLPPANMLHRDVLRAWCQQLKLSTKGQKLDVYKRICEYAYPDQQKNIPVTAEEAKILSQSQRRSKMEQGEMSLEGFGKRISSDGTYPSEVAAPPEGGAPAPVGSGALLEGVDTVVVTTSAPDAVFASWSRIAGRAGKMEAVESPQEAHGVRWCVVHGKSLPADTEGWVHLQFHAGQAWVPEKRGRVCALFLLPACNFPPPHLEDNMLCPRCVRR</sequence>
<keyword evidence="4" id="KW-0539">Nucleus</keyword>
<keyword evidence="3" id="KW-0804">Transcription</keyword>
<dbReference type="AlphaFoldDB" id="A0A9X9LEM3"/>
<reference evidence="8 9" key="1">
    <citation type="submission" date="2018-10" db="EMBL/GenBank/DDBJ databases">
        <authorList>
            <person name="Ekblom R."/>
            <person name="Jareborg N."/>
        </authorList>
    </citation>
    <scope>NUCLEOTIDE SEQUENCE [LARGE SCALE GENOMIC DNA]</scope>
    <source>
        <tissue evidence="8">Muscle</tissue>
    </source>
</reference>
<keyword evidence="2" id="KW-0805">Transcription regulation</keyword>